<dbReference type="InterPro" id="IPR050155">
    <property type="entry name" value="HAD-like_hydrolase_sf"/>
</dbReference>
<gene>
    <name evidence="1" type="ORF">SAMN05216259_10320</name>
</gene>
<dbReference type="AlphaFoldDB" id="A0A1G9Z5H6"/>
<dbReference type="InterPro" id="IPR023198">
    <property type="entry name" value="PGP-like_dom2"/>
</dbReference>
<dbReference type="Gene3D" id="3.40.50.1000">
    <property type="entry name" value="HAD superfamily/HAD-like"/>
    <property type="match status" value="1"/>
</dbReference>
<dbReference type="GO" id="GO:0006281">
    <property type="term" value="P:DNA repair"/>
    <property type="evidence" value="ECO:0007669"/>
    <property type="project" value="TreeGrafter"/>
</dbReference>
<keyword evidence="2" id="KW-1185">Reference proteome</keyword>
<dbReference type="PANTHER" id="PTHR43434">
    <property type="entry name" value="PHOSPHOGLYCOLATE PHOSPHATASE"/>
    <property type="match status" value="1"/>
</dbReference>
<dbReference type="PANTHER" id="PTHR43434:SF1">
    <property type="entry name" value="PHOSPHOGLYCOLATE PHOSPHATASE"/>
    <property type="match status" value="1"/>
</dbReference>
<protein>
    <submittedName>
        <fullName evidence="1">Phosphoglycolate phosphatase, HAD superfamily</fullName>
    </submittedName>
</protein>
<dbReference type="STRING" id="310781.SAMN05216259_10320"/>
<sequence length="242" mass="25963">MTDVLVLWDIDRTLMYVGQIDRAVYRAAFRQLTGREATQLPARGTGRTVPLAVRELLATNGVDHHDIEPLAEQMVSLLPHLLTERLQELRDEGQLMDGATEALQAVRASERLLPTVVTGNLQPSAEIKLRAFDLDQYVDVSVGGFSSDDAHRPALVGIAQGRAAARYGGTFDRSNTVIVGDSLEDVRTGIEGGAAVIAVASGTTPRDDLARAGADRVLDSLVHADELLDAIADLTVTRSSKG</sequence>
<evidence type="ECO:0000313" key="2">
    <source>
        <dbReference type="Proteomes" id="UP000199341"/>
    </source>
</evidence>
<dbReference type="InterPro" id="IPR023214">
    <property type="entry name" value="HAD_sf"/>
</dbReference>
<dbReference type="GO" id="GO:0008967">
    <property type="term" value="F:phosphoglycolate phosphatase activity"/>
    <property type="evidence" value="ECO:0007669"/>
    <property type="project" value="TreeGrafter"/>
</dbReference>
<accession>A0A1G9Z5H6</accession>
<reference evidence="1 2" key="1">
    <citation type="submission" date="2016-10" db="EMBL/GenBank/DDBJ databases">
        <authorList>
            <person name="de Groot N.N."/>
        </authorList>
    </citation>
    <scope>NUCLEOTIDE SEQUENCE [LARGE SCALE GENOMIC DNA]</scope>
    <source>
        <strain evidence="1 2">CGMCC 4.2022</strain>
    </source>
</reference>
<dbReference type="SFLD" id="SFLDG01129">
    <property type="entry name" value="C1.5:_HAD__Beta-PGM__Phosphata"/>
    <property type="match status" value="1"/>
</dbReference>
<dbReference type="InterPro" id="IPR036412">
    <property type="entry name" value="HAD-like_sf"/>
</dbReference>
<organism evidence="1 2">
    <name type="scientific">Actinacidiphila guanduensis</name>
    <dbReference type="NCBI Taxonomy" id="310781"/>
    <lineage>
        <taxon>Bacteria</taxon>
        <taxon>Bacillati</taxon>
        <taxon>Actinomycetota</taxon>
        <taxon>Actinomycetes</taxon>
        <taxon>Kitasatosporales</taxon>
        <taxon>Streptomycetaceae</taxon>
        <taxon>Actinacidiphila</taxon>
    </lineage>
</organism>
<dbReference type="SUPFAM" id="SSF56784">
    <property type="entry name" value="HAD-like"/>
    <property type="match status" value="1"/>
</dbReference>
<dbReference type="GO" id="GO:0005829">
    <property type="term" value="C:cytosol"/>
    <property type="evidence" value="ECO:0007669"/>
    <property type="project" value="TreeGrafter"/>
</dbReference>
<dbReference type="RefSeq" id="WP_093783320.1">
    <property type="nucleotide sequence ID" value="NZ_FNIE01000003.1"/>
</dbReference>
<evidence type="ECO:0000313" key="1">
    <source>
        <dbReference type="EMBL" id="SDN16629.1"/>
    </source>
</evidence>
<name>A0A1G9Z5H6_9ACTN</name>
<dbReference type="Gene3D" id="1.10.150.240">
    <property type="entry name" value="Putative phosphatase, domain 2"/>
    <property type="match status" value="1"/>
</dbReference>
<dbReference type="Pfam" id="PF13242">
    <property type="entry name" value="Hydrolase_like"/>
    <property type="match status" value="1"/>
</dbReference>
<dbReference type="EMBL" id="FNIE01000003">
    <property type="protein sequence ID" value="SDN16629.1"/>
    <property type="molecule type" value="Genomic_DNA"/>
</dbReference>
<dbReference type="OrthoDB" id="9781769at2"/>
<proteinExistence type="predicted"/>
<dbReference type="Proteomes" id="UP000199341">
    <property type="component" value="Unassembled WGS sequence"/>
</dbReference>
<dbReference type="SFLD" id="SFLDS00003">
    <property type="entry name" value="Haloacid_Dehalogenase"/>
    <property type="match status" value="1"/>
</dbReference>